<dbReference type="GO" id="GO:0033528">
    <property type="term" value="P:S-methylmethionine cycle"/>
    <property type="evidence" value="ECO:0007669"/>
    <property type="project" value="TreeGrafter"/>
</dbReference>
<comment type="caution">
    <text evidence="8">The sequence shown here is derived from an EMBL/GenBank/DDBJ whole genome shotgun (WGS) entry which is preliminary data.</text>
</comment>
<dbReference type="PANTHER" id="PTHR46015:SF1">
    <property type="entry name" value="HOMOCYSTEINE S-METHYLTRANSFERASE-LIKE ISOFORM 1"/>
    <property type="match status" value="1"/>
</dbReference>
<feature type="binding site" evidence="6">
    <location>
        <position position="224"/>
    </location>
    <ligand>
        <name>Zn(2+)</name>
        <dbReference type="ChEBI" id="CHEBI:29105"/>
    </ligand>
</feature>
<evidence type="ECO:0000256" key="3">
    <source>
        <dbReference type="ARBA" id="ARBA00022723"/>
    </source>
</evidence>
<comment type="cofactor">
    <cofactor evidence="6">
        <name>Zn(2+)</name>
        <dbReference type="ChEBI" id="CHEBI:29105"/>
    </cofactor>
</comment>
<dbReference type="PANTHER" id="PTHR46015">
    <property type="entry name" value="ZGC:172121"/>
    <property type="match status" value="1"/>
</dbReference>
<protein>
    <recommendedName>
        <fullName evidence="5">S-methylmethionine:homocysteine methyltransferase</fullName>
    </recommendedName>
</protein>
<gene>
    <name evidence="8" type="ORF">IV36_GL000325</name>
</gene>
<evidence type="ECO:0000256" key="1">
    <source>
        <dbReference type="ARBA" id="ARBA00022603"/>
    </source>
</evidence>
<evidence type="ECO:0000256" key="4">
    <source>
        <dbReference type="ARBA" id="ARBA00022833"/>
    </source>
</evidence>
<dbReference type="GO" id="GO:0008270">
    <property type="term" value="F:zinc ion binding"/>
    <property type="evidence" value="ECO:0007669"/>
    <property type="project" value="InterPro"/>
</dbReference>
<dbReference type="PATRIC" id="fig|1618.3.peg.325"/>
<evidence type="ECO:0000313" key="8">
    <source>
        <dbReference type="EMBL" id="KRN29910.1"/>
    </source>
</evidence>
<dbReference type="EMBL" id="JQAR01000011">
    <property type="protein sequence ID" value="KRN29910.1"/>
    <property type="molecule type" value="Genomic_DNA"/>
</dbReference>
<dbReference type="STRING" id="1618.IV36_GL000325"/>
<dbReference type="InterPro" id="IPR017226">
    <property type="entry name" value="BHMT-like"/>
</dbReference>
<name>A0A0R2FQN0_9LACO</name>
<keyword evidence="3 6" id="KW-0479">Metal-binding</keyword>
<accession>A0A0R2FQN0</accession>
<dbReference type="Proteomes" id="UP000051727">
    <property type="component" value="Unassembled WGS sequence"/>
</dbReference>
<feature type="binding site" evidence="6">
    <location>
        <position position="289"/>
    </location>
    <ligand>
        <name>Zn(2+)</name>
        <dbReference type="ChEBI" id="CHEBI:29105"/>
    </ligand>
</feature>
<dbReference type="PROSITE" id="PS50970">
    <property type="entry name" value="HCY"/>
    <property type="match status" value="1"/>
</dbReference>
<dbReference type="PIRSF" id="PIRSF037505">
    <property type="entry name" value="Betaine_HMT"/>
    <property type="match status" value="1"/>
</dbReference>
<evidence type="ECO:0000256" key="2">
    <source>
        <dbReference type="ARBA" id="ARBA00022679"/>
    </source>
</evidence>
<evidence type="ECO:0000259" key="7">
    <source>
        <dbReference type="PROSITE" id="PS50970"/>
    </source>
</evidence>
<dbReference type="InterPro" id="IPR003726">
    <property type="entry name" value="HCY_dom"/>
</dbReference>
<dbReference type="GO" id="GO:0032259">
    <property type="term" value="P:methylation"/>
    <property type="evidence" value="ECO:0007669"/>
    <property type="project" value="UniProtKB-KW"/>
</dbReference>
<keyword evidence="1 6" id="KW-0489">Methyltransferase</keyword>
<dbReference type="GO" id="GO:0008898">
    <property type="term" value="F:S-adenosylmethionine-homocysteine S-methyltransferase activity"/>
    <property type="evidence" value="ECO:0007669"/>
    <property type="project" value="TreeGrafter"/>
</dbReference>
<dbReference type="GO" id="GO:0009086">
    <property type="term" value="P:methionine biosynthetic process"/>
    <property type="evidence" value="ECO:0007669"/>
    <property type="project" value="InterPro"/>
</dbReference>
<keyword evidence="2 6" id="KW-0808">Transferase</keyword>
<keyword evidence="4 6" id="KW-0862">Zinc</keyword>
<sequence length="313" mass="34597">MRAPLLELLNERKLLVLDGAMATELEKAGVDTANELWSATALLDASKKITEVHQEYFNAGADIAITNTYQATKQAFMKQGISADESVALIKQAVFCAQEARDRASENKKLLLAGSIGPYGAFLANGSEYTGNYHLSIKSFQDFHYPRMQALFEAGADLFAIETQPNFVEIEAVTELLERKFPKMTAWVALSIKDSKQLCDGTPLKKVVKYLDQFESISAIGVNCTAMENITPALNEIHSLTTKPLIVYPNNGDIYDPISKKWQVNDKAQKFSDLVPTWIKSGAKIIGGCCRTTPHDIREISMALTHVRSELTS</sequence>
<dbReference type="NCBIfam" id="NF007020">
    <property type="entry name" value="PRK09485.1"/>
    <property type="match status" value="1"/>
</dbReference>
<organism evidence="8 9">
    <name type="scientific">Liquorilactobacillus mali</name>
    <dbReference type="NCBI Taxonomy" id="1618"/>
    <lineage>
        <taxon>Bacteria</taxon>
        <taxon>Bacillati</taxon>
        <taxon>Bacillota</taxon>
        <taxon>Bacilli</taxon>
        <taxon>Lactobacillales</taxon>
        <taxon>Lactobacillaceae</taxon>
        <taxon>Liquorilactobacillus</taxon>
    </lineage>
</organism>
<dbReference type="InterPro" id="IPR051486">
    <property type="entry name" value="Hcy_S-methyltransferase"/>
</dbReference>
<dbReference type="FunFam" id="3.20.20.330:FF:000002">
    <property type="entry name" value="Homocysteine S-methyltransferase"/>
    <property type="match status" value="1"/>
</dbReference>
<dbReference type="AlphaFoldDB" id="A0A0R2FQN0"/>
<evidence type="ECO:0000256" key="6">
    <source>
        <dbReference type="PROSITE-ProRule" id="PRU00333"/>
    </source>
</evidence>
<dbReference type="Gene3D" id="3.20.20.330">
    <property type="entry name" value="Homocysteine-binding-like domain"/>
    <property type="match status" value="1"/>
</dbReference>
<reference evidence="8 9" key="1">
    <citation type="journal article" date="2015" name="Genome Announc.">
        <title>Expanding the biotechnology potential of lactobacilli through comparative genomics of 213 strains and associated genera.</title>
        <authorList>
            <person name="Sun Z."/>
            <person name="Harris H.M."/>
            <person name="McCann A."/>
            <person name="Guo C."/>
            <person name="Argimon S."/>
            <person name="Zhang W."/>
            <person name="Yang X."/>
            <person name="Jeffery I.B."/>
            <person name="Cooney J.C."/>
            <person name="Kagawa T.F."/>
            <person name="Liu W."/>
            <person name="Song Y."/>
            <person name="Salvetti E."/>
            <person name="Wrobel A."/>
            <person name="Rasinkangas P."/>
            <person name="Parkhill J."/>
            <person name="Rea M.C."/>
            <person name="O'Sullivan O."/>
            <person name="Ritari J."/>
            <person name="Douillard F.P."/>
            <person name="Paul Ross R."/>
            <person name="Yang R."/>
            <person name="Briner A.E."/>
            <person name="Felis G.E."/>
            <person name="de Vos W.M."/>
            <person name="Barrangou R."/>
            <person name="Klaenhammer T.R."/>
            <person name="Caufield P.W."/>
            <person name="Cui Y."/>
            <person name="Zhang H."/>
            <person name="O'Toole P.W."/>
        </authorList>
    </citation>
    <scope>NUCLEOTIDE SEQUENCE [LARGE SCALE GENOMIC DNA]</scope>
    <source>
        <strain evidence="8 9">ATCC 27304</strain>
    </source>
</reference>
<dbReference type="RefSeq" id="WP_056991363.1">
    <property type="nucleotide sequence ID" value="NZ_JATAAJ010000011.1"/>
</dbReference>
<evidence type="ECO:0000256" key="5">
    <source>
        <dbReference type="ARBA" id="ARBA00076752"/>
    </source>
</evidence>
<dbReference type="OrthoDB" id="9803687at2"/>
<dbReference type="Pfam" id="PF02574">
    <property type="entry name" value="S-methyl_trans"/>
    <property type="match status" value="1"/>
</dbReference>
<proteinExistence type="predicted"/>
<evidence type="ECO:0000313" key="9">
    <source>
        <dbReference type="Proteomes" id="UP000051727"/>
    </source>
</evidence>
<dbReference type="InterPro" id="IPR036589">
    <property type="entry name" value="HCY_dom_sf"/>
</dbReference>
<feature type="domain" description="Hcy-binding" evidence="7">
    <location>
        <begin position="3"/>
        <end position="304"/>
    </location>
</feature>
<feature type="binding site" evidence="6">
    <location>
        <position position="290"/>
    </location>
    <ligand>
        <name>Zn(2+)</name>
        <dbReference type="ChEBI" id="CHEBI:29105"/>
    </ligand>
</feature>
<dbReference type="SUPFAM" id="SSF82282">
    <property type="entry name" value="Homocysteine S-methyltransferase"/>
    <property type="match status" value="1"/>
</dbReference>